<sequence>MSDASDHNGFENELSFRGGRTSIRRNKEKDMIAHIPHRIRYDGIPSIRPIPEFSDQIRHLAIHPTILNESSGDLRRSFAAFDNLKTTYLTSPNQEVHHYEVEGTITKWKAQMMQKMICPRRKLIFELSTRSNNFAQQIAQTSRPNSRPEVLAGSGRPPPAEDDGCVWELNNVGLVRVIYVPLYVIAAYEGNGDMMQQRINGLDKTLELHA</sequence>
<organism evidence="2 3">
    <name type="scientific">Lasiosphaeria miniovina</name>
    <dbReference type="NCBI Taxonomy" id="1954250"/>
    <lineage>
        <taxon>Eukaryota</taxon>
        <taxon>Fungi</taxon>
        <taxon>Dikarya</taxon>
        <taxon>Ascomycota</taxon>
        <taxon>Pezizomycotina</taxon>
        <taxon>Sordariomycetes</taxon>
        <taxon>Sordariomycetidae</taxon>
        <taxon>Sordariales</taxon>
        <taxon>Lasiosphaeriaceae</taxon>
        <taxon>Lasiosphaeria</taxon>
    </lineage>
</organism>
<accession>A0AA40AKP6</accession>
<evidence type="ECO:0000256" key="1">
    <source>
        <dbReference type="SAM" id="MobiDB-lite"/>
    </source>
</evidence>
<dbReference type="GeneID" id="85330327"/>
<evidence type="ECO:0000313" key="3">
    <source>
        <dbReference type="Proteomes" id="UP001172101"/>
    </source>
</evidence>
<name>A0AA40AKP6_9PEZI</name>
<proteinExistence type="predicted"/>
<dbReference type="EMBL" id="JAUIRO010000004">
    <property type="protein sequence ID" value="KAK0717552.1"/>
    <property type="molecule type" value="Genomic_DNA"/>
</dbReference>
<dbReference type="RefSeq" id="XP_060296345.1">
    <property type="nucleotide sequence ID" value="XM_060447057.1"/>
</dbReference>
<dbReference type="AlphaFoldDB" id="A0AA40AKP6"/>
<protein>
    <submittedName>
        <fullName evidence="2">Uncharacterized protein</fullName>
    </submittedName>
</protein>
<feature type="region of interest" description="Disordered" evidence="1">
    <location>
        <begin position="137"/>
        <end position="159"/>
    </location>
</feature>
<reference evidence="2" key="1">
    <citation type="submission" date="2023-06" db="EMBL/GenBank/DDBJ databases">
        <title>Genome-scale phylogeny and comparative genomics of the fungal order Sordariales.</title>
        <authorList>
            <consortium name="Lawrence Berkeley National Laboratory"/>
            <person name="Hensen N."/>
            <person name="Bonometti L."/>
            <person name="Westerberg I."/>
            <person name="Brannstrom I.O."/>
            <person name="Guillou S."/>
            <person name="Cros-Aarteil S."/>
            <person name="Calhoun S."/>
            <person name="Haridas S."/>
            <person name="Kuo A."/>
            <person name="Mondo S."/>
            <person name="Pangilinan J."/>
            <person name="Riley R."/>
            <person name="LaButti K."/>
            <person name="Andreopoulos B."/>
            <person name="Lipzen A."/>
            <person name="Chen C."/>
            <person name="Yanf M."/>
            <person name="Daum C."/>
            <person name="Ng V."/>
            <person name="Clum A."/>
            <person name="Steindorff A."/>
            <person name="Ohm R."/>
            <person name="Martin F."/>
            <person name="Silar P."/>
            <person name="Natvig D."/>
            <person name="Lalanne C."/>
            <person name="Gautier V."/>
            <person name="Ament-velasquez S.L."/>
            <person name="Kruys A."/>
            <person name="Hutchinson M.I."/>
            <person name="Powell A.J."/>
            <person name="Barry K."/>
            <person name="Miller A.N."/>
            <person name="Grigoriev I.V."/>
            <person name="Debuchy R."/>
            <person name="Gladieux P."/>
            <person name="Thoren M.H."/>
            <person name="Johannesson H."/>
        </authorList>
    </citation>
    <scope>NUCLEOTIDE SEQUENCE</scope>
    <source>
        <strain evidence="2">SMH2392-1A</strain>
    </source>
</reference>
<evidence type="ECO:0000313" key="2">
    <source>
        <dbReference type="EMBL" id="KAK0717552.1"/>
    </source>
</evidence>
<comment type="caution">
    <text evidence="2">The sequence shown here is derived from an EMBL/GenBank/DDBJ whole genome shotgun (WGS) entry which is preliminary data.</text>
</comment>
<dbReference type="Proteomes" id="UP001172101">
    <property type="component" value="Unassembled WGS sequence"/>
</dbReference>
<keyword evidence="3" id="KW-1185">Reference proteome</keyword>
<gene>
    <name evidence="2" type="ORF">B0T26DRAFT_802652</name>
</gene>